<gene>
    <name evidence="1" type="ORF">EVAR_83496_1</name>
</gene>
<organism evidence="1 2">
    <name type="scientific">Eumeta variegata</name>
    <name type="common">Bagworm moth</name>
    <name type="synonym">Eumeta japonica</name>
    <dbReference type="NCBI Taxonomy" id="151549"/>
    <lineage>
        <taxon>Eukaryota</taxon>
        <taxon>Metazoa</taxon>
        <taxon>Ecdysozoa</taxon>
        <taxon>Arthropoda</taxon>
        <taxon>Hexapoda</taxon>
        <taxon>Insecta</taxon>
        <taxon>Pterygota</taxon>
        <taxon>Neoptera</taxon>
        <taxon>Endopterygota</taxon>
        <taxon>Lepidoptera</taxon>
        <taxon>Glossata</taxon>
        <taxon>Ditrysia</taxon>
        <taxon>Tineoidea</taxon>
        <taxon>Psychidae</taxon>
        <taxon>Oiketicinae</taxon>
        <taxon>Eumeta</taxon>
    </lineage>
</organism>
<dbReference type="EMBL" id="BGZK01001023">
    <property type="protein sequence ID" value="GBP68764.1"/>
    <property type="molecule type" value="Genomic_DNA"/>
</dbReference>
<comment type="caution">
    <text evidence="1">The sequence shown here is derived from an EMBL/GenBank/DDBJ whole genome shotgun (WGS) entry which is preliminary data.</text>
</comment>
<protein>
    <submittedName>
        <fullName evidence="1">Uncharacterized protein</fullName>
    </submittedName>
</protein>
<dbReference type="AlphaFoldDB" id="A0A4C1Y1B2"/>
<dbReference type="Proteomes" id="UP000299102">
    <property type="component" value="Unassembled WGS sequence"/>
</dbReference>
<accession>A0A4C1Y1B2</accession>
<keyword evidence="2" id="KW-1185">Reference proteome</keyword>
<reference evidence="1 2" key="1">
    <citation type="journal article" date="2019" name="Commun. Biol.">
        <title>The bagworm genome reveals a unique fibroin gene that provides high tensile strength.</title>
        <authorList>
            <person name="Kono N."/>
            <person name="Nakamura H."/>
            <person name="Ohtoshi R."/>
            <person name="Tomita M."/>
            <person name="Numata K."/>
            <person name="Arakawa K."/>
        </authorList>
    </citation>
    <scope>NUCLEOTIDE SEQUENCE [LARGE SCALE GENOMIC DNA]</scope>
</reference>
<name>A0A4C1Y1B2_EUMVA</name>
<evidence type="ECO:0000313" key="1">
    <source>
        <dbReference type="EMBL" id="GBP68764.1"/>
    </source>
</evidence>
<sequence length="116" mass="12941">MKSRTRSGNGIMSRIGIESWMESRIENGARIKMKSENECGTKRVTGTGIENDSGIEINIDRHKKKFYIHAGAAEIIVIEVTVSEKNSLEHLRRNVVLTTLEQLTYRCCAAARCTAG</sequence>
<proteinExistence type="predicted"/>
<evidence type="ECO:0000313" key="2">
    <source>
        <dbReference type="Proteomes" id="UP000299102"/>
    </source>
</evidence>